<dbReference type="KEGG" id="aue:C5O00_00685"/>
<name>A0A2S0HSV8_9FLAO</name>
<organism evidence="2 3">
    <name type="scientific">Pukyongia salina</name>
    <dbReference type="NCBI Taxonomy" id="2094025"/>
    <lineage>
        <taxon>Bacteria</taxon>
        <taxon>Pseudomonadati</taxon>
        <taxon>Bacteroidota</taxon>
        <taxon>Flavobacteriia</taxon>
        <taxon>Flavobacteriales</taxon>
        <taxon>Flavobacteriaceae</taxon>
        <taxon>Pukyongia</taxon>
    </lineage>
</organism>
<keyword evidence="1" id="KW-0732">Signal</keyword>
<dbReference type="EMBL" id="CP027062">
    <property type="protein sequence ID" value="AVI49757.1"/>
    <property type="molecule type" value="Genomic_DNA"/>
</dbReference>
<dbReference type="PROSITE" id="PS51257">
    <property type="entry name" value="PROKAR_LIPOPROTEIN"/>
    <property type="match status" value="1"/>
</dbReference>
<evidence type="ECO:0000313" key="2">
    <source>
        <dbReference type="EMBL" id="AVI49757.1"/>
    </source>
</evidence>
<evidence type="ECO:0008006" key="4">
    <source>
        <dbReference type="Google" id="ProtNLM"/>
    </source>
</evidence>
<evidence type="ECO:0000256" key="1">
    <source>
        <dbReference type="SAM" id="SignalP"/>
    </source>
</evidence>
<reference evidence="2 3" key="1">
    <citation type="submission" date="2018-02" db="EMBL/GenBank/DDBJ databases">
        <title>Genomic analysis of the strain RR4-38 isolated from a seawater recirculating aquaculture system.</title>
        <authorList>
            <person name="Kim Y.-S."/>
            <person name="Jang Y.H."/>
            <person name="Kim K.-H."/>
        </authorList>
    </citation>
    <scope>NUCLEOTIDE SEQUENCE [LARGE SCALE GENOMIC DNA]</scope>
    <source>
        <strain evidence="2 3">RR4-38</strain>
    </source>
</reference>
<protein>
    <recommendedName>
        <fullName evidence="4">Lipocalin-like domain-containing protein</fullName>
    </recommendedName>
</protein>
<feature type="chain" id="PRO_5015678150" description="Lipocalin-like domain-containing protein" evidence="1">
    <location>
        <begin position="26"/>
        <end position="144"/>
    </location>
</feature>
<gene>
    <name evidence="2" type="ORF">C5O00_00685</name>
</gene>
<proteinExistence type="predicted"/>
<dbReference type="RefSeq" id="WP_105214024.1">
    <property type="nucleotide sequence ID" value="NZ_CP027062.1"/>
</dbReference>
<dbReference type="AlphaFoldDB" id="A0A2S0HSV8"/>
<accession>A0A2S0HSV8</accession>
<dbReference type="OrthoDB" id="1143855at2"/>
<sequence length="144" mass="16312">MHRLIKFSSFLLLVLLLLSCGQDPANQKAKLGGYWVIEKVEMPDGTEKLFQLSTTIDFIEVTGDSGVRKKVQPKLDGNFLANDAAEKFLLNIENDSLHMYYKTPFDSWKETVLQARDSVLVVLNRDGKIYSYRKFAGFSASETP</sequence>
<keyword evidence="3" id="KW-1185">Reference proteome</keyword>
<dbReference type="Proteomes" id="UP000238442">
    <property type="component" value="Chromosome"/>
</dbReference>
<feature type="signal peptide" evidence="1">
    <location>
        <begin position="1"/>
        <end position="25"/>
    </location>
</feature>
<evidence type="ECO:0000313" key="3">
    <source>
        <dbReference type="Proteomes" id="UP000238442"/>
    </source>
</evidence>